<dbReference type="Proteomes" id="UP000230069">
    <property type="component" value="Unassembled WGS sequence"/>
</dbReference>
<keyword evidence="3" id="KW-0862">Zinc</keyword>
<protein>
    <recommendedName>
        <fullName evidence="6">RING-type domain-containing protein</fullName>
    </recommendedName>
</protein>
<dbReference type="STRING" id="218851.A0A2G5CLD3"/>
<dbReference type="InterPro" id="IPR013083">
    <property type="entry name" value="Znf_RING/FYVE/PHD"/>
</dbReference>
<dbReference type="EMBL" id="KZ305066">
    <property type="protein sequence ID" value="PIA31657.1"/>
    <property type="molecule type" value="Genomic_DNA"/>
</dbReference>
<accession>A0A2G5CLD3</accession>
<keyword evidence="2 4" id="KW-0863">Zinc-finger</keyword>
<organism evidence="7 8">
    <name type="scientific">Aquilegia coerulea</name>
    <name type="common">Rocky mountain columbine</name>
    <dbReference type="NCBI Taxonomy" id="218851"/>
    <lineage>
        <taxon>Eukaryota</taxon>
        <taxon>Viridiplantae</taxon>
        <taxon>Streptophyta</taxon>
        <taxon>Embryophyta</taxon>
        <taxon>Tracheophyta</taxon>
        <taxon>Spermatophyta</taxon>
        <taxon>Magnoliopsida</taxon>
        <taxon>Ranunculales</taxon>
        <taxon>Ranunculaceae</taxon>
        <taxon>Thalictroideae</taxon>
        <taxon>Aquilegia</taxon>
    </lineage>
</organism>
<evidence type="ECO:0000256" key="5">
    <source>
        <dbReference type="SAM" id="MobiDB-lite"/>
    </source>
</evidence>
<dbReference type="GO" id="GO:0061630">
    <property type="term" value="F:ubiquitin protein ligase activity"/>
    <property type="evidence" value="ECO:0007669"/>
    <property type="project" value="TreeGrafter"/>
</dbReference>
<dbReference type="InParanoid" id="A0A2G5CLD3"/>
<dbReference type="Gene3D" id="3.30.40.10">
    <property type="entry name" value="Zinc/RING finger domain, C3HC4 (zinc finger)"/>
    <property type="match status" value="1"/>
</dbReference>
<keyword evidence="1" id="KW-0479">Metal-binding</keyword>
<evidence type="ECO:0000256" key="3">
    <source>
        <dbReference type="ARBA" id="ARBA00022833"/>
    </source>
</evidence>
<evidence type="ECO:0000256" key="1">
    <source>
        <dbReference type="ARBA" id="ARBA00022723"/>
    </source>
</evidence>
<reference evidence="7 8" key="1">
    <citation type="submission" date="2017-09" db="EMBL/GenBank/DDBJ databases">
        <title>WGS assembly of Aquilegia coerulea Goldsmith.</title>
        <authorList>
            <person name="Hodges S."/>
            <person name="Kramer E."/>
            <person name="Nordborg M."/>
            <person name="Tomkins J."/>
            <person name="Borevitz J."/>
            <person name="Derieg N."/>
            <person name="Yan J."/>
            <person name="Mihaltcheva S."/>
            <person name="Hayes R.D."/>
            <person name="Rokhsar D."/>
        </authorList>
    </citation>
    <scope>NUCLEOTIDE SEQUENCE [LARGE SCALE GENOMIC DNA]</scope>
    <source>
        <strain evidence="8">cv. Goldsmith</strain>
    </source>
</reference>
<feature type="compositionally biased region" description="Basic residues" evidence="5">
    <location>
        <begin position="14"/>
        <end position="25"/>
    </location>
</feature>
<dbReference type="PANTHER" id="PTHR45931:SF16">
    <property type="entry name" value="RING_U-BOX SUPERFAMILY PROTEIN"/>
    <property type="match status" value="1"/>
</dbReference>
<dbReference type="PROSITE" id="PS50089">
    <property type="entry name" value="ZF_RING_2"/>
    <property type="match status" value="1"/>
</dbReference>
<gene>
    <name evidence="7" type="ORF">AQUCO_04900155v1</name>
</gene>
<dbReference type="AlphaFoldDB" id="A0A2G5CLD3"/>
<sequence length="168" mass="19606">MAGMLPGVELARRRRTNHHHHHHHHQFEFTSNSREPTTLHHHQRLEPSSSMDETALMARKRLEEKLRGFSSAPSRWSKQQSLKGDKSYTVAYVKETHASKRQGKQIVQLDRRNSQREVCSICLEDFQAQQQVMNLPCCHRYHSDCLLPWLSAHSHCPYCRTKVMSSAN</sequence>
<dbReference type="SUPFAM" id="SSF57850">
    <property type="entry name" value="RING/U-box"/>
    <property type="match status" value="1"/>
</dbReference>
<dbReference type="GO" id="GO:0008270">
    <property type="term" value="F:zinc ion binding"/>
    <property type="evidence" value="ECO:0007669"/>
    <property type="project" value="UniProtKB-KW"/>
</dbReference>
<dbReference type="GO" id="GO:0005634">
    <property type="term" value="C:nucleus"/>
    <property type="evidence" value="ECO:0007669"/>
    <property type="project" value="TreeGrafter"/>
</dbReference>
<feature type="domain" description="RING-type" evidence="6">
    <location>
        <begin position="119"/>
        <end position="160"/>
    </location>
</feature>
<dbReference type="InterPro" id="IPR051834">
    <property type="entry name" value="RING_finger_E3_ligase"/>
</dbReference>
<evidence type="ECO:0000313" key="8">
    <source>
        <dbReference type="Proteomes" id="UP000230069"/>
    </source>
</evidence>
<feature type="region of interest" description="Disordered" evidence="5">
    <location>
        <begin position="14"/>
        <end position="52"/>
    </location>
</feature>
<name>A0A2G5CLD3_AQUCA</name>
<evidence type="ECO:0000313" key="7">
    <source>
        <dbReference type="EMBL" id="PIA31657.1"/>
    </source>
</evidence>
<evidence type="ECO:0000256" key="2">
    <source>
        <dbReference type="ARBA" id="ARBA00022771"/>
    </source>
</evidence>
<keyword evidence="8" id="KW-1185">Reference proteome</keyword>
<evidence type="ECO:0000256" key="4">
    <source>
        <dbReference type="PROSITE-ProRule" id="PRU00175"/>
    </source>
</evidence>
<dbReference type="InterPro" id="IPR001841">
    <property type="entry name" value="Znf_RING"/>
</dbReference>
<dbReference type="CDD" id="cd16454">
    <property type="entry name" value="RING-H2_PA-TM-RING"/>
    <property type="match status" value="1"/>
</dbReference>
<dbReference type="GO" id="GO:0006511">
    <property type="term" value="P:ubiquitin-dependent protein catabolic process"/>
    <property type="evidence" value="ECO:0007669"/>
    <property type="project" value="TreeGrafter"/>
</dbReference>
<proteinExistence type="predicted"/>
<evidence type="ECO:0000259" key="6">
    <source>
        <dbReference type="PROSITE" id="PS50089"/>
    </source>
</evidence>
<dbReference type="PANTHER" id="PTHR45931">
    <property type="entry name" value="SI:CH211-59O9.10"/>
    <property type="match status" value="1"/>
</dbReference>
<dbReference type="Pfam" id="PF13639">
    <property type="entry name" value="zf-RING_2"/>
    <property type="match status" value="1"/>
</dbReference>
<dbReference type="OrthoDB" id="8062037at2759"/>
<dbReference type="SMART" id="SM00184">
    <property type="entry name" value="RING"/>
    <property type="match status" value="1"/>
</dbReference>